<keyword evidence="5 10" id="KW-0547">Nucleotide-binding</keyword>
<evidence type="ECO:0000313" key="14">
    <source>
        <dbReference type="Proteomes" id="UP000673552"/>
    </source>
</evidence>
<comment type="similarity">
    <text evidence="1">Belongs to the protein kinase superfamily. NEK Ser/Thr protein kinase family. NIMA subfamily.</text>
</comment>
<organism evidence="13 14">
    <name type="scientific">Leishmania martiniquensis</name>
    <dbReference type="NCBI Taxonomy" id="1580590"/>
    <lineage>
        <taxon>Eukaryota</taxon>
        <taxon>Discoba</taxon>
        <taxon>Euglenozoa</taxon>
        <taxon>Kinetoplastea</taxon>
        <taxon>Metakinetoplastina</taxon>
        <taxon>Trypanosomatida</taxon>
        <taxon>Trypanosomatidae</taxon>
        <taxon>Leishmaniinae</taxon>
        <taxon>Leishmania</taxon>
    </lineage>
</organism>
<dbReference type="PROSITE" id="PS00108">
    <property type="entry name" value="PROTEIN_KINASE_ST"/>
    <property type="match status" value="1"/>
</dbReference>
<feature type="binding site" evidence="10">
    <location>
        <position position="49"/>
    </location>
    <ligand>
        <name>ATP</name>
        <dbReference type="ChEBI" id="CHEBI:30616"/>
    </ligand>
</feature>
<keyword evidence="7 10" id="KW-0067">ATP-binding</keyword>
<dbReference type="EMBL" id="JAFEUZ010000029">
    <property type="protein sequence ID" value="KAG5473910.1"/>
    <property type="molecule type" value="Genomic_DNA"/>
</dbReference>
<dbReference type="FunFam" id="3.30.200.20:FF:000097">
    <property type="entry name" value="Probable serine/threonine-protein kinase nek1"/>
    <property type="match status" value="1"/>
</dbReference>
<feature type="region of interest" description="Disordered" evidence="11">
    <location>
        <begin position="295"/>
        <end position="336"/>
    </location>
</feature>
<dbReference type="AlphaFoldDB" id="A0A836GXV1"/>
<sequence length="507" mass="56758">MAQAADETRALESEVFCSKYRRIKSIGKGSFGEAVLVRSKSDGKRYVAKAIDSVSMTSKERRDVQNEIRILAAVDHPNIIRYHEHFEDGTLIFIIMEYADGGDLSSRIKEAKKQEKPQPFDPNLAMFWFLQICMALKYLHDNHILHRDLKTANIFLTSKNVVKLGDFGISTVLQNTMACAKTVCGTPYYFSPELCQSKPYNNKSDVWALGVVFYETLTLHRPFNAKTLKDLLRKILAGSYDPIPSTIPVEMRSLCASLLQVNYMQRPSINRILESSYVQSTLRSFSEDLARQVEKDRNDFEEKQLREREKQEKSPASKSAAATQLPHEPVKPQLSEREQMAMLRGMDRDKMKAMLAKQAAEEKSVSTSAAASEPAAHPDVDDDGDYIAQKKAMVRQSKDIVGKSNLGGHPEEFGDGPTDSVSQVETITLASGQTVLASDVRSHLEKEMGTELLDRAVEMYNSCMMSGLSNAEMLHELIELVGSQFAHNSNAITKLAVWEGKQKVMSA</sequence>
<dbReference type="EC" id="2.7.11.1" evidence="2"/>
<keyword evidence="6" id="KW-0418">Kinase</keyword>
<dbReference type="SMART" id="SM00220">
    <property type="entry name" value="S_TKc"/>
    <property type="match status" value="1"/>
</dbReference>
<gene>
    <name evidence="13" type="ORF">LSCM1_04545</name>
</gene>
<dbReference type="InterPro" id="IPR017441">
    <property type="entry name" value="Protein_kinase_ATP_BS"/>
</dbReference>
<reference evidence="14" key="2">
    <citation type="journal article" date="2021" name="Sci. Data">
        <title>Chromosome-scale genome sequencing, assembly and annotation of six genomes from subfamily Leishmaniinae.</title>
        <authorList>
            <person name="Almutairi H."/>
            <person name="Urbaniak M.D."/>
            <person name="Bates M.D."/>
            <person name="Jariyapan N."/>
            <person name="Kwakye-Nuako G."/>
            <person name="Thomaz Soccol V."/>
            <person name="Al-Salem W.S."/>
            <person name="Dillon R.J."/>
            <person name="Bates P.A."/>
            <person name="Gatherer D."/>
        </authorList>
    </citation>
    <scope>NUCLEOTIDE SEQUENCE [LARGE SCALE GENOMIC DNA]</scope>
</reference>
<dbReference type="GO" id="GO:0004674">
    <property type="term" value="F:protein serine/threonine kinase activity"/>
    <property type="evidence" value="ECO:0007669"/>
    <property type="project" value="UniProtKB-KW"/>
</dbReference>
<dbReference type="CDD" id="cd08215">
    <property type="entry name" value="STKc_Nek"/>
    <property type="match status" value="1"/>
</dbReference>
<evidence type="ECO:0000256" key="8">
    <source>
        <dbReference type="ARBA" id="ARBA00047899"/>
    </source>
</evidence>
<feature type="region of interest" description="Disordered" evidence="11">
    <location>
        <begin position="401"/>
        <end position="420"/>
    </location>
</feature>
<feature type="compositionally biased region" description="Basic and acidic residues" evidence="11">
    <location>
        <begin position="295"/>
        <end position="315"/>
    </location>
</feature>
<dbReference type="InterPro" id="IPR008271">
    <property type="entry name" value="Ser/Thr_kinase_AS"/>
</dbReference>
<evidence type="ECO:0000256" key="4">
    <source>
        <dbReference type="ARBA" id="ARBA00022679"/>
    </source>
</evidence>
<dbReference type="PROSITE" id="PS00107">
    <property type="entry name" value="PROTEIN_KINASE_ATP"/>
    <property type="match status" value="1"/>
</dbReference>
<protein>
    <recommendedName>
        <fullName evidence="2">non-specific serine/threonine protein kinase</fullName>
        <ecNumber evidence="2">2.7.11.1</ecNumber>
    </recommendedName>
</protein>
<dbReference type="Gene3D" id="1.10.510.10">
    <property type="entry name" value="Transferase(Phosphotransferase) domain 1"/>
    <property type="match status" value="1"/>
</dbReference>
<feature type="region of interest" description="Disordered" evidence="11">
    <location>
        <begin position="352"/>
        <end position="383"/>
    </location>
</feature>
<dbReference type="InterPro" id="IPR051131">
    <property type="entry name" value="NEK_Ser/Thr_kinase_NIMA"/>
</dbReference>
<reference evidence="14" key="1">
    <citation type="journal article" date="2021" name="Microbiol. Resour. Announc.">
        <title>LGAAP: Leishmaniinae Genome Assembly and Annotation Pipeline.</title>
        <authorList>
            <person name="Almutairi H."/>
            <person name="Urbaniak M.D."/>
            <person name="Bates M.D."/>
            <person name="Jariyapan N."/>
            <person name="Kwakye-Nuako G."/>
            <person name="Thomaz-Soccol V."/>
            <person name="Al-Salem W.S."/>
            <person name="Dillon R.J."/>
            <person name="Bates P.A."/>
            <person name="Gatherer D."/>
        </authorList>
    </citation>
    <scope>NUCLEOTIDE SEQUENCE [LARGE SCALE GENOMIC DNA]</scope>
</reference>
<comment type="catalytic activity">
    <reaction evidence="9">
        <text>L-seryl-[protein] + ATP = O-phospho-L-seryl-[protein] + ADP + H(+)</text>
        <dbReference type="Rhea" id="RHEA:17989"/>
        <dbReference type="Rhea" id="RHEA-COMP:9863"/>
        <dbReference type="Rhea" id="RHEA-COMP:11604"/>
        <dbReference type="ChEBI" id="CHEBI:15378"/>
        <dbReference type="ChEBI" id="CHEBI:29999"/>
        <dbReference type="ChEBI" id="CHEBI:30616"/>
        <dbReference type="ChEBI" id="CHEBI:83421"/>
        <dbReference type="ChEBI" id="CHEBI:456216"/>
        <dbReference type="EC" id="2.7.11.1"/>
    </reaction>
</comment>
<dbReference type="RefSeq" id="XP_067177144.1">
    <property type="nucleotide sequence ID" value="XM_067322049.1"/>
</dbReference>
<dbReference type="FunFam" id="1.10.510.10:FF:001310">
    <property type="entry name" value="Putative serine/threonine-protein kinase"/>
    <property type="match status" value="1"/>
</dbReference>
<keyword evidence="3" id="KW-0723">Serine/threonine-protein kinase</keyword>
<evidence type="ECO:0000256" key="1">
    <source>
        <dbReference type="ARBA" id="ARBA00010886"/>
    </source>
</evidence>
<evidence type="ECO:0000259" key="12">
    <source>
        <dbReference type="PROSITE" id="PS50011"/>
    </source>
</evidence>
<evidence type="ECO:0000256" key="10">
    <source>
        <dbReference type="PROSITE-ProRule" id="PRU10141"/>
    </source>
</evidence>
<dbReference type="GO" id="GO:0005524">
    <property type="term" value="F:ATP binding"/>
    <property type="evidence" value="ECO:0007669"/>
    <property type="project" value="UniProtKB-UniRule"/>
</dbReference>
<dbReference type="Pfam" id="PF00069">
    <property type="entry name" value="Pkinase"/>
    <property type="match status" value="1"/>
</dbReference>
<keyword evidence="4" id="KW-0808">Transferase</keyword>
<dbReference type="InterPro" id="IPR011009">
    <property type="entry name" value="Kinase-like_dom_sf"/>
</dbReference>
<dbReference type="PANTHER" id="PTHR44899">
    <property type="entry name" value="CAMK FAMILY PROTEIN KINASE"/>
    <property type="match status" value="1"/>
</dbReference>
<dbReference type="KEGG" id="lmat:92514561"/>
<dbReference type="InterPro" id="IPR000719">
    <property type="entry name" value="Prot_kinase_dom"/>
</dbReference>
<evidence type="ECO:0000256" key="11">
    <source>
        <dbReference type="SAM" id="MobiDB-lite"/>
    </source>
</evidence>
<comment type="caution">
    <text evidence="13">The sequence shown here is derived from an EMBL/GenBank/DDBJ whole genome shotgun (WGS) entry which is preliminary data.</text>
</comment>
<dbReference type="GeneID" id="92514561"/>
<dbReference type="OrthoDB" id="248923at2759"/>
<evidence type="ECO:0000256" key="9">
    <source>
        <dbReference type="ARBA" id="ARBA00048679"/>
    </source>
</evidence>
<keyword evidence="14" id="KW-1185">Reference proteome</keyword>
<dbReference type="PROSITE" id="PS50011">
    <property type="entry name" value="PROTEIN_KINASE_DOM"/>
    <property type="match status" value="1"/>
</dbReference>
<feature type="domain" description="Protein kinase" evidence="12">
    <location>
        <begin position="20"/>
        <end position="278"/>
    </location>
</feature>
<dbReference type="Gene3D" id="3.30.200.20">
    <property type="entry name" value="Phosphorylase Kinase, domain 1"/>
    <property type="match status" value="1"/>
</dbReference>
<dbReference type="PANTHER" id="PTHR44899:SF3">
    <property type="entry name" value="SERINE_THREONINE-PROTEIN KINASE NEK1"/>
    <property type="match status" value="1"/>
</dbReference>
<dbReference type="SUPFAM" id="SSF56112">
    <property type="entry name" value="Protein kinase-like (PK-like)"/>
    <property type="match status" value="1"/>
</dbReference>
<accession>A0A836GXV1</accession>
<evidence type="ECO:0000256" key="6">
    <source>
        <dbReference type="ARBA" id="ARBA00022777"/>
    </source>
</evidence>
<evidence type="ECO:0000256" key="7">
    <source>
        <dbReference type="ARBA" id="ARBA00022840"/>
    </source>
</evidence>
<comment type="catalytic activity">
    <reaction evidence="8">
        <text>L-threonyl-[protein] + ATP = O-phospho-L-threonyl-[protein] + ADP + H(+)</text>
        <dbReference type="Rhea" id="RHEA:46608"/>
        <dbReference type="Rhea" id="RHEA-COMP:11060"/>
        <dbReference type="Rhea" id="RHEA-COMP:11605"/>
        <dbReference type="ChEBI" id="CHEBI:15378"/>
        <dbReference type="ChEBI" id="CHEBI:30013"/>
        <dbReference type="ChEBI" id="CHEBI:30616"/>
        <dbReference type="ChEBI" id="CHEBI:61977"/>
        <dbReference type="ChEBI" id="CHEBI:456216"/>
        <dbReference type="EC" id="2.7.11.1"/>
    </reaction>
</comment>
<proteinExistence type="inferred from homology"/>
<evidence type="ECO:0000313" key="13">
    <source>
        <dbReference type="EMBL" id="KAG5473910.1"/>
    </source>
</evidence>
<dbReference type="Proteomes" id="UP000673552">
    <property type="component" value="Unassembled WGS sequence"/>
</dbReference>
<name>A0A836GXV1_9TRYP</name>
<evidence type="ECO:0000256" key="5">
    <source>
        <dbReference type="ARBA" id="ARBA00022741"/>
    </source>
</evidence>
<evidence type="ECO:0000256" key="2">
    <source>
        <dbReference type="ARBA" id="ARBA00012513"/>
    </source>
</evidence>
<evidence type="ECO:0000256" key="3">
    <source>
        <dbReference type="ARBA" id="ARBA00022527"/>
    </source>
</evidence>